<keyword evidence="3" id="KW-1003">Cell membrane</keyword>
<evidence type="ECO:0000313" key="9">
    <source>
        <dbReference type="EMBL" id="RZB78904.1"/>
    </source>
</evidence>
<gene>
    <name evidence="9" type="ORF">D0Y65_029328</name>
</gene>
<dbReference type="GO" id="GO:0048367">
    <property type="term" value="P:shoot system development"/>
    <property type="evidence" value="ECO:0007669"/>
    <property type="project" value="UniProtKB-ARBA"/>
</dbReference>
<keyword evidence="6" id="KW-0472">Membrane</keyword>
<accession>A0A445HZI8</accession>
<evidence type="ECO:0000256" key="6">
    <source>
        <dbReference type="ARBA" id="ARBA00023136"/>
    </source>
</evidence>
<dbReference type="AlphaFoldDB" id="A0A445HZI8"/>
<dbReference type="Proteomes" id="UP000289340">
    <property type="component" value="Chromosome 11"/>
</dbReference>
<evidence type="ECO:0000256" key="8">
    <source>
        <dbReference type="SAM" id="MobiDB-lite"/>
    </source>
</evidence>
<dbReference type="GO" id="GO:0008285">
    <property type="term" value="P:negative regulation of cell population proliferation"/>
    <property type="evidence" value="ECO:0007669"/>
    <property type="project" value="InterPro"/>
</dbReference>
<evidence type="ECO:0000313" key="10">
    <source>
        <dbReference type="Proteomes" id="UP000289340"/>
    </source>
</evidence>
<comment type="similarity">
    <text evidence="7">Belongs to the DVL/RTFL small polypeptides family.</text>
</comment>
<dbReference type="EMBL" id="QZWG01000011">
    <property type="protein sequence ID" value="RZB78904.1"/>
    <property type="molecule type" value="Genomic_DNA"/>
</dbReference>
<keyword evidence="5" id="KW-1133">Transmembrane helix</keyword>
<keyword evidence="2" id="KW-0217">Developmental protein</keyword>
<dbReference type="PANTHER" id="PTHR33102">
    <property type="entry name" value="DVL19-RELATED-RELATED"/>
    <property type="match status" value="1"/>
</dbReference>
<feature type="region of interest" description="Disordered" evidence="8">
    <location>
        <begin position="1"/>
        <end position="20"/>
    </location>
</feature>
<evidence type="ECO:0000256" key="3">
    <source>
        <dbReference type="ARBA" id="ARBA00022475"/>
    </source>
</evidence>
<reference evidence="9 10" key="1">
    <citation type="submission" date="2018-09" db="EMBL/GenBank/DDBJ databases">
        <title>A high-quality reference genome of wild soybean provides a powerful tool to mine soybean genomes.</title>
        <authorList>
            <person name="Xie M."/>
            <person name="Chung C.Y.L."/>
            <person name="Li M.-W."/>
            <person name="Wong F.-L."/>
            <person name="Chan T.-F."/>
            <person name="Lam H.-M."/>
        </authorList>
    </citation>
    <scope>NUCLEOTIDE SEQUENCE [LARGE SCALE GENOMIC DNA]</scope>
    <source>
        <strain evidence="10">cv. W05</strain>
        <tissue evidence="9">Hypocotyl of etiolated seedlings</tissue>
    </source>
</reference>
<proteinExistence type="inferred from homology"/>
<evidence type="ECO:0000256" key="2">
    <source>
        <dbReference type="ARBA" id="ARBA00022473"/>
    </source>
</evidence>
<evidence type="ECO:0000256" key="1">
    <source>
        <dbReference type="ARBA" id="ARBA00004162"/>
    </source>
</evidence>
<name>A0A445HZI8_GLYSO</name>
<dbReference type="Pfam" id="PF08137">
    <property type="entry name" value="DVL"/>
    <property type="match status" value="1"/>
</dbReference>
<sequence length="60" mass="6960">MGQSASRTTHNRGEFSGGGCPVHSKRQGRFAIIKEHKSRLYIVRRCILMLICWHKYKISE</sequence>
<comment type="caution">
    <text evidence="9">The sequence shown here is derived from an EMBL/GenBank/DDBJ whole genome shotgun (WGS) entry which is preliminary data.</text>
</comment>
<comment type="subcellular location">
    <subcellularLocation>
        <location evidence="1">Cell membrane</location>
        <topology evidence="1">Single-pass membrane protein</topology>
    </subcellularLocation>
</comment>
<dbReference type="InterPro" id="IPR012552">
    <property type="entry name" value="DVL"/>
</dbReference>
<keyword evidence="4" id="KW-0812">Transmembrane</keyword>
<evidence type="ECO:0000256" key="7">
    <source>
        <dbReference type="ARBA" id="ARBA00024340"/>
    </source>
</evidence>
<dbReference type="InterPro" id="IPR051525">
    <property type="entry name" value="DVL_RTFL_regulatory"/>
</dbReference>
<keyword evidence="10" id="KW-1185">Reference proteome</keyword>
<evidence type="ECO:0000256" key="4">
    <source>
        <dbReference type="ARBA" id="ARBA00022692"/>
    </source>
</evidence>
<dbReference type="GO" id="GO:0005886">
    <property type="term" value="C:plasma membrane"/>
    <property type="evidence" value="ECO:0007669"/>
    <property type="project" value="UniProtKB-SubCell"/>
</dbReference>
<evidence type="ECO:0000256" key="5">
    <source>
        <dbReference type="ARBA" id="ARBA00022989"/>
    </source>
</evidence>
<organism evidence="9 10">
    <name type="scientific">Glycine soja</name>
    <name type="common">Wild soybean</name>
    <dbReference type="NCBI Taxonomy" id="3848"/>
    <lineage>
        <taxon>Eukaryota</taxon>
        <taxon>Viridiplantae</taxon>
        <taxon>Streptophyta</taxon>
        <taxon>Embryophyta</taxon>
        <taxon>Tracheophyta</taxon>
        <taxon>Spermatophyta</taxon>
        <taxon>Magnoliopsida</taxon>
        <taxon>eudicotyledons</taxon>
        <taxon>Gunneridae</taxon>
        <taxon>Pentapetalae</taxon>
        <taxon>rosids</taxon>
        <taxon>fabids</taxon>
        <taxon>Fabales</taxon>
        <taxon>Fabaceae</taxon>
        <taxon>Papilionoideae</taxon>
        <taxon>50 kb inversion clade</taxon>
        <taxon>NPAAA clade</taxon>
        <taxon>indigoferoid/millettioid clade</taxon>
        <taxon>Phaseoleae</taxon>
        <taxon>Glycine</taxon>
        <taxon>Glycine subgen. Soja</taxon>
    </lineage>
</organism>
<protein>
    <submittedName>
        <fullName evidence="9">Uncharacterized protein</fullName>
    </submittedName>
</protein>